<dbReference type="Gene3D" id="3.90.190.10">
    <property type="entry name" value="Protein tyrosine phosphatase superfamily"/>
    <property type="match status" value="1"/>
</dbReference>
<evidence type="ECO:0000256" key="4">
    <source>
        <dbReference type="ARBA" id="ARBA00022912"/>
    </source>
</evidence>
<dbReference type="OrthoDB" id="2017893at2759"/>
<comment type="caution">
    <text evidence="7">The sequence shown here is derived from an EMBL/GenBank/DDBJ whole genome shotgun (WGS) entry which is preliminary data.</text>
</comment>
<dbReference type="STRING" id="93625.A0A409XL31"/>
<dbReference type="GO" id="GO:0043409">
    <property type="term" value="P:negative regulation of MAPK cascade"/>
    <property type="evidence" value="ECO:0007669"/>
    <property type="project" value="TreeGrafter"/>
</dbReference>
<gene>
    <name evidence="7" type="ORF">CVT25_013739</name>
</gene>
<dbReference type="GO" id="GO:0004725">
    <property type="term" value="F:protein tyrosine phosphatase activity"/>
    <property type="evidence" value="ECO:0007669"/>
    <property type="project" value="UniProtKB-EC"/>
</dbReference>
<evidence type="ECO:0000256" key="2">
    <source>
        <dbReference type="ARBA" id="ARBA00013064"/>
    </source>
</evidence>
<keyword evidence="3" id="KW-0378">Hydrolase</keyword>
<keyword evidence="4" id="KW-0904">Protein phosphatase</keyword>
<dbReference type="EC" id="3.1.3.48" evidence="2"/>
<dbReference type="AlphaFoldDB" id="A0A409XL31"/>
<name>A0A409XL31_PSICY</name>
<dbReference type="EMBL" id="NHYD01001342">
    <property type="protein sequence ID" value="PPQ91483.1"/>
    <property type="molecule type" value="Genomic_DNA"/>
</dbReference>
<dbReference type="GO" id="GO:0005737">
    <property type="term" value="C:cytoplasm"/>
    <property type="evidence" value="ECO:0007669"/>
    <property type="project" value="TreeGrafter"/>
</dbReference>
<protein>
    <recommendedName>
        <fullName evidence="2">protein-tyrosine-phosphatase</fullName>
        <ecNumber evidence="2">3.1.3.48</ecNumber>
    </recommendedName>
</protein>
<dbReference type="Proteomes" id="UP000283269">
    <property type="component" value="Unassembled WGS sequence"/>
</dbReference>
<dbReference type="PROSITE" id="PS00383">
    <property type="entry name" value="TYR_PHOSPHATASE_1"/>
    <property type="match status" value="1"/>
</dbReference>
<feature type="domain" description="Tyrosine-protein phosphatase" evidence="5">
    <location>
        <begin position="28"/>
        <end position="173"/>
    </location>
</feature>
<dbReference type="SMART" id="SM00195">
    <property type="entry name" value="DSPc"/>
    <property type="match status" value="1"/>
</dbReference>
<dbReference type="PANTHER" id="PTHR10159">
    <property type="entry name" value="DUAL SPECIFICITY PROTEIN PHOSPHATASE"/>
    <property type="match status" value="1"/>
</dbReference>
<dbReference type="PANTHER" id="PTHR10159:SF519">
    <property type="entry name" value="DUAL SPECIFICITY PROTEIN PHOSPHATASE MPK3"/>
    <property type="match status" value="1"/>
</dbReference>
<dbReference type="PROSITE" id="PS50054">
    <property type="entry name" value="TYR_PHOSPHATASE_DUAL"/>
    <property type="match status" value="1"/>
</dbReference>
<dbReference type="Pfam" id="PF00782">
    <property type="entry name" value="DSPc"/>
    <property type="match status" value="1"/>
</dbReference>
<sequence>MLSFPAANWQKALGSTSVMGRNSKFGRVASPIIPGRLYLSDLYTATDREKMNDLGITHIITVMECKQNLPQFVEEERRLHISISDTPQENILQHLDTTTAFIKKALEDEANKVLVHCFQGVSRSATVVCAYLVATTSMTAESSIAHVQSIRGVVSPNNGFRRQLDQYSNQYVKLKGKPSPNQAILEDVVKFGGGIAARIRKLKGIEVAGKALETSL</sequence>
<dbReference type="InterPro" id="IPR020422">
    <property type="entry name" value="TYR_PHOSPHATASE_DUAL_dom"/>
</dbReference>
<evidence type="ECO:0000313" key="8">
    <source>
        <dbReference type="Proteomes" id="UP000283269"/>
    </source>
</evidence>
<evidence type="ECO:0000313" key="7">
    <source>
        <dbReference type="EMBL" id="PPQ91483.1"/>
    </source>
</evidence>
<evidence type="ECO:0000259" key="5">
    <source>
        <dbReference type="PROSITE" id="PS50054"/>
    </source>
</evidence>
<dbReference type="InterPro" id="IPR000387">
    <property type="entry name" value="Tyr_Pase_dom"/>
</dbReference>
<evidence type="ECO:0000256" key="1">
    <source>
        <dbReference type="ARBA" id="ARBA00008601"/>
    </source>
</evidence>
<evidence type="ECO:0000256" key="3">
    <source>
        <dbReference type="ARBA" id="ARBA00022801"/>
    </source>
</evidence>
<dbReference type="InterPro" id="IPR029021">
    <property type="entry name" value="Prot-tyrosine_phosphatase-like"/>
</dbReference>
<dbReference type="InterPro" id="IPR000340">
    <property type="entry name" value="Dual-sp_phosphatase_cat-dom"/>
</dbReference>
<dbReference type="InParanoid" id="A0A409XL31"/>
<dbReference type="CDD" id="cd14498">
    <property type="entry name" value="DSP"/>
    <property type="match status" value="1"/>
</dbReference>
<dbReference type="SUPFAM" id="SSF52799">
    <property type="entry name" value="(Phosphotyrosine protein) phosphatases II"/>
    <property type="match status" value="1"/>
</dbReference>
<accession>A0A409XL31</accession>
<reference evidence="7 8" key="1">
    <citation type="journal article" date="2018" name="Evol. Lett.">
        <title>Horizontal gene cluster transfer increased hallucinogenic mushroom diversity.</title>
        <authorList>
            <person name="Reynolds H.T."/>
            <person name="Vijayakumar V."/>
            <person name="Gluck-Thaler E."/>
            <person name="Korotkin H.B."/>
            <person name="Matheny P.B."/>
            <person name="Slot J.C."/>
        </authorList>
    </citation>
    <scope>NUCLEOTIDE SEQUENCE [LARGE SCALE GENOMIC DNA]</scope>
    <source>
        <strain evidence="7 8">2631</strain>
    </source>
</reference>
<evidence type="ECO:0000259" key="6">
    <source>
        <dbReference type="PROSITE" id="PS50056"/>
    </source>
</evidence>
<organism evidence="7 8">
    <name type="scientific">Psilocybe cyanescens</name>
    <dbReference type="NCBI Taxonomy" id="93625"/>
    <lineage>
        <taxon>Eukaryota</taxon>
        <taxon>Fungi</taxon>
        <taxon>Dikarya</taxon>
        <taxon>Basidiomycota</taxon>
        <taxon>Agaricomycotina</taxon>
        <taxon>Agaricomycetes</taxon>
        <taxon>Agaricomycetidae</taxon>
        <taxon>Agaricales</taxon>
        <taxon>Agaricineae</taxon>
        <taxon>Strophariaceae</taxon>
        <taxon>Psilocybe</taxon>
    </lineage>
</organism>
<dbReference type="PROSITE" id="PS50056">
    <property type="entry name" value="TYR_PHOSPHATASE_2"/>
    <property type="match status" value="1"/>
</dbReference>
<proteinExistence type="inferred from homology"/>
<keyword evidence="8" id="KW-1185">Reference proteome</keyword>
<dbReference type="InterPro" id="IPR016130">
    <property type="entry name" value="Tyr_Pase_AS"/>
</dbReference>
<feature type="domain" description="Tyrosine specific protein phosphatases" evidence="6">
    <location>
        <begin position="89"/>
        <end position="168"/>
    </location>
</feature>
<comment type="similarity">
    <text evidence="1">Belongs to the protein-tyrosine phosphatase family. Non-receptor class dual specificity subfamily.</text>
</comment>